<keyword evidence="8" id="KW-0998">Cell outer membrane</keyword>
<dbReference type="GO" id="GO:0046819">
    <property type="term" value="P:protein secretion by the type V secretion system"/>
    <property type="evidence" value="ECO:0007669"/>
    <property type="project" value="TreeGrafter"/>
</dbReference>
<dbReference type="PANTHER" id="PTHR34597:SF3">
    <property type="entry name" value="OUTER MEMBRANE TRANSPORTER CDIB"/>
    <property type="match status" value="1"/>
</dbReference>
<evidence type="ECO:0000259" key="10">
    <source>
        <dbReference type="PROSITE" id="PS51779"/>
    </source>
</evidence>
<feature type="chain" id="PRO_5026901520" evidence="9">
    <location>
        <begin position="20"/>
        <end position="553"/>
    </location>
</feature>
<reference evidence="11 12" key="1">
    <citation type="submission" date="2020-06" db="EMBL/GenBank/DDBJ databases">
        <title>Genome sequence of Paramixta manurensis strain PD-1.</title>
        <authorList>
            <person name="Lee C.W."/>
            <person name="Kim J."/>
        </authorList>
    </citation>
    <scope>NUCLEOTIDE SEQUENCE [LARGE SCALE GENOMIC DNA]</scope>
    <source>
        <strain evidence="11 12">PD-1</strain>
    </source>
</reference>
<evidence type="ECO:0000256" key="5">
    <source>
        <dbReference type="ARBA" id="ARBA00022692"/>
    </source>
</evidence>
<dbReference type="Pfam" id="PF08479">
    <property type="entry name" value="POTRA_2"/>
    <property type="match status" value="1"/>
</dbReference>
<dbReference type="GO" id="GO:0009279">
    <property type="term" value="C:cell outer membrane"/>
    <property type="evidence" value="ECO:0007669"/>
    <property type="project" value="UniProtKB-SubCell"/>
</dbReference>
<keyword evidence="6" id="KW-0653">Protein transport</keyword>
<dbReference type="PROSITE" id="PS51779">
    <property type="entry name" value="POTRA"/>
    <property type="match status" value="1"/>
</dbReference>
<keyword evidence="12" id="KW-1185">Reference proteome</keyword>
<sequence>MRDLYPAWVLLAFSQSIFAAPLSPGDKESIDQQQQQLLRQNQLQRESLERATPIVRPAAPVLPAAPSGPCFTVHRIMLDGTTLIDARQQQKLVQPWQGQCLDMARINELTNRVSDWYISRGYITSRAFLTEQDLRSGELRLAILEGKLEKIRMDGAPARELKMAFPGLEGEILNLRDIEQGMEQINRTRTTPVQIEILPADKPGWSVVHLTATPEFPLSASASFDNSGQKSTGIGQINGGLTGNNLLGLADSWFVSGGRSSAFSNAKDAQNFATGVSVPYGYSLLDYSYSWNNYLATLNNNGYLWRSGGDTETHRVNLSHVLFRNGDIKTGVSVGLSHRINHNYLDDVLLKSSSRKLTSLLFGLNHTQKIVGGVATFNPTFSRGMPWLGAESDGSKNGDLPKAQFRKWSLNASFQRPVADNLWWLASAYGQWTPDRLYGSERMTIGGESSVRGFKEQSISGDNGAYWRNELSYTLFMLPVIGQVSALAALDGGWLHSDKRDRYSAGTLWGTAAGLGITNSHVSSSFTVGLPLVYPDWLGPDHVTVYYRVAVAF</sequence>
<accession>A0A6M8ULG2</accession>
<keyword evidence="7" id="KW-0472">Membrane</keyword>
<gene>
    <name evidence="11" type="ORF">PMPD1_1290</name>
</gene>
<dbReference type="Pfam" id="PF17287">
    <property type="entry name" value="POTRA_3"/>
    <property type="match status" value="1"/>
</dbReference>
<comment type="subcellular location">
    <subcellularLocation>
        <location evidence="1">Cell outer membrane</location>
    </subcellularLocation>
</comment>
<keyword evidence="9" id="KW-0732">Signal</keyword>
<proteinExistence type="inferred from homology"/>
<dbReference type="InterPro" id="IPR005565">
    <property type="entry name" value="Hemolysn_activator_HlyB_C"/>
</dbReference>
<protein>
    <submittedName>
        <fullName evidence="11">Hemolysin transporter protein shlB</fullName>
    </submittedName>
</protein>
<keyword evidence="4" id="KW-1134">Transmembrane beta strand</keyword>
<comment type="similarity">
    <text evidence="2">Belongs to the TPS (TC 1.B.20) family.</text>
</comment>
<feature type="signal peptide" evidence="9">
    <location>
        <begin position="1"/>
        <end position="19"/>
    </location>
</feature>
<dbReference type="PANTHER" id="PTHR34597">
    <property type="entry name" value="SLR1661 PROTEIN"/>
    <property type="match status" value="1"/>
</dbReference>
<dbReference type="GO" id="GO:0008320">
    <property type="term" value="F:protein transmembrane transporter activity"/>
    <property type="evidence" value="ECO:0007669"/>
    <property type="project" value="TreeGrafter"/>
</dbReference>
<dbReference type="EMBL" id="CP054212">
    <property type="protein sequence ID" value="QKJ86253.1"/>
    <property type="molecule type" value="Genomic_DNA"/>
</dbReference>
<dbReference type="KEGG" id="pmak:PMPD1_1290"/>
<dbReference type="Pfam" id="PF03865">
    <property type="entry name" value="ShlB"/>
    <property type="match status" value="1"/>
</dbReference>
<evidence type="ECO:0000256" key="6">
    <source>
        <dbReference type="ARBA" id="ARBA00022927"/>
    </source>
</evidence>
<name>A0A6M8ULG2_9GAMM</name>
<evidence type="ECO:0000256" key="9">
    <source>
        <dbReference type="SAM" id="SignalP"/>
    </source>
</evidence>
<dbReference type="Proteomes" id="UP000505325">
    <property type="component" value="Chromosome"/>
</dbReference>
<evidence type="ECO:0000313" key="12">
    <source>
        <dbReference type="Proteomes" id="UP000505325"/>
    </source>
</evidence>
<organism evidence="11 12">
    <name type="scientific">Paramixta manurensis</name>
    <dbReference type="NCBI Taxonomy" id="2740817"/>
    <lineage>
        <taxon>Bacteria</taxon>
        <taxon>Pseudomonadati</taxon>
        <taxon>Pseudomonadota</taxon>
        <taxon>Gammaproteobacteria</taxon>
        <taxon>Enterobacterales</taxon>
        <taxon>Erwiniaceae</taxon>
        <taxon>Paramixta</taxon>
    </lineage>
</organism>
<evidence type="ECO:0000313" key="11">
    <source>
        <dbReference type="EMBL" id="QKJ86253.1"/>
    </source>
</evidence>
<dbReference type="InterPro" id="IPR013686">
    <property type="entry name" value="Polypept-transport_assoc_ShlB"/>
</dbReference>
<dbReference type="InterPro" id="IPR051544">
    <property type="entry name" value="TPS_OM_transporter"/>
</dbReference>
<dbReference type="PIRSF" id="PIRSF029745">
    <property type="entry name" value="FhaC"/>
    <property type="match status" value="1"/>
</dbReference>
<feature type="domain" description="POTRA" evidence="10">
    <location>
        <begin position="71"/>
        <end position="146"/>
    </location>
</feature>
<keyword evidence="5" id="KW-0812">Transmembrane</keyword>
<evidence type="ECO:0000256" key="2">
    <source>
        <dbReference type="ARBA" id="ARBA00009055"/>
    </source>
</evidence>
<dbReference type="Gene3D" id="2.40.160.50">
    <property type="entry name" value="membrane protein fhac: a member of the omp85/tpsb transporter family"/>
    <property type="match status" value="1"/>
</dbReference>
<dbReference type="RefSeq" id="WP_173633282.1">
    <property type="nucleotide sequence ID" value="NZ_CP054212.1"/>
</dbReference>
<keyword evidence="3" id="KW-0813">Transport</keyword>
<dbReference type="AlphaFoldDB" id="A0A6M8ULG2"/>
<dbReference type="GO" id="GO:0098046">
    <property type="term" value="C:type V protein secretion system complex"/>
    <property type="evidence" value="ECO:0007669"/>
    <property type="project" value="TreeGrafter"/>
</dbReference>
<evidence type="ECO:0000256" key="1">
    <source>
        <dbReference type="ARBA" id="ARBA00004442"/>
    </source>
</evidence>
<evidence type="ECO:0000256" key="8">
    <source>
        <dbReference type="ARBA" id="ARBA00023237"/>
    </source>
</evidence>
<evidence type="ECO:0000256" key="4">
    <source>
        <dbReference type="ARBA" id="ARBA00022452"/>
    </source>
</evidence>
<dbReference type="InterPro" id="IPR027282">
    <property type="entry name" value="TPS"/>
</dbReference>
<evidence type="ECO:0000256" key="3">
    <source>
        <dbReference type="ARBA" id="ARBA00022448"/>
    </source>
</evidence>
<dbReference type="InterPro" id="IPR035251">
    <property type="entry name" value="ShlB_POTRA"/>
</dbReference>
<dbReference type="Gene3D" id="3.10.20.310">
    <property type="entry name" value="membrane protein fhac"/>
    <property type="match status" value="1"/>
</dbReference>
<evidence type="ECO:0000256" key="7">
    <source>
        <dbReference type="ARBA" id="ARBA00023136"/>
    </source>
</evidence>
<dbReference type="InterPro" id="IPR034746">
    <property type="entry name" value="POTRA"/>
</dbReference>